<proteinExistence type="predicted"/>
<organism evidence="3 4">
    <name type="scientific">Microbacterium rhizosphaerae</name>
    <dbReference type="NCBI Taxonomy" id="1678237"/>
    <lineage>
        <taxon>Bacteria</taxon>
        <taxon>Bacillati</taxon>
        <taxon>Actinomycetota</taxon>
        <taxon>Actinomycetes</taxon>
        <taxon>Micrococcales</taxon>
        <taxon>Microbacteriaceae</taxon>
        <taxon>Microbacterium</taxon>
    </lineage>
</organism>
<reference evidence="3 4" key="1">
    <citation type="submission" date="2023-11" db="EMBL/GenBank/DDBJ databases">
        <title>Genome sequence of Microbacterium rhizosphaerae KACC 19337.</title>
        <authorList>
            <person name="Choi H."/>
            <person name="Kim S."/>
            <person name="Kim Y."/>
            <person name="Kwon S.-W."/>
            <person name="Heo J."/>
        </authorList>
    </citation>
    <scope>NUCLEOTIDE SEQUENCE [LARGE SCALE GENOMIC DNA]</scope>
    <source>
        <strain evidence="3 4">KACC 19337</strain>
    </source>
</reference>
<keyword evidence="1 3" id="KW-0808">Transferase</keyword>
<evidence type="ECO:0000256" key="1">
    <source>
        <dbReference type="ARBA" id="ARBA00022679"/>
    </source>
</evidence>
<dbReference type="SUPFAM" id="SSF53756">
    <property type="entry name" value="UDP-Glycosyltransferase/glycogen phosphorylase"/>
    <property type="match status" value="1"/>
</dbReference>
<dbReference type="PANTHER" id="PTHR46401">
    <property type="entry name" value="GLYCOSYLTRANSFERASE WBBK-RELATED"/>
    <property type="match status" value="1"/>
</dbReference>
<evidence type="ECO:0000313" key="3">
    <source>
        <dbReference type="EMBL" id="WPR90805.1"/>
    </source>
</evidence>
<name>A0ABZ0SPV2_9MICO</name>
<accession>A0ABZ0SPV2</accession>
<sequence length="359" mass="37393">MTASLRLVLDTGAEPDIASAAVQLGRALVRTAPSGCEVAAIAPSGADVEEAVPGLADVRRLSFARRELLAAWQLGVTAGVGGGLIHAPSLLAPLTRHDRVHDNDQTVVTVWDLDVWERPDLLSRSAVAWQKAMFKRAQKHADAVVVPTHAMAERLAERSRLGGRVRVVSGAAPTGFAVPVDAVGRRRTLGIPDGTVVLASVDGADLAFAALAGVDLPVVVLDAGEGDEPLVADRATAAGIPRSHLHVRGRLDDADRAALLDSALVVVAPSLRSAFPWRVVDALALGVPVVAAASDVHRDVIADGGALADADADALGAAMQKALASNEAIERMSVLAADRGRAFAWRDAADRVWQLHAEL</sequence>
<dbReference type="InterPro" id="IPR001296">
    <property type="entry name" value="Glyco_trans_1"/>
</dbReference>
<keyword evidence="3" id="KW-0328">Glycosyltransferase</keyword>
<dbReference type="EC" id="2.4.-.-" evidence="3"/>
<dbReference type="RefSeq" id="WP_320943509.1">
    <property type="nucleotide sequence ID" value="NZ_BAABEU010000004.1"/>
</dbReference>
<dbReference type="Pfam" id="PF00534">
    <property type="entry name" value="Glycos_transf_1"/>
    <property type="match status" value="1"/>
</dbReference>
<dbReference type="EMBL" id="CP139368">
    <property type="protein sequence ID" value="WPR90805.1"/>
    <property type="molecule type" value="Genomic_DNA"/>
</dbReference>
<dbReference type="Proteomes" id="UP001323798">
    <property type="component" value="Chromosome"/>
</dbReference>
<evidence type="ECO:0000259" key="2">
    <source>
        <dbReference type="Pfam" id="PF00534"/>
    </source>
</evidence>
<evidence type="ECO:0000313" key="4">
    <source>
        <dbReference type="Proteomes" id="UP001323798"/>
    </source>
</evidence>
<protein>
    <submittedName>
        <fullName evidence="3">Glycosyltransferase</fullName>
        <ecNumber evidence="3">2.4.-.-</ecNumber>
    </submittedName>
</protein>
<dbReference type="PANTHER" id="PTHR46401:SF2">
    <property type="entry name" value="GLYCOSYLTRANSFERASE WBBK-RELATED"/>
    <property type="match status" value="1"/>
</dbReference>
<feature type="domain" description="Glycosyl transferase family 1" evidence="2">
    <location>
        <begin position="207"/>
        <end position="333"/>
    </location>
</feature>
<keyword evidence="4" id="KW-1185">Reference proteome</keyword>
<gene>
    <name evidence="3" type="ORF">SM116_05795</name>
</gene>
<dbReference type="GO" id="GO:0016757">
    <property type="term" value="F:glycosyltransferase activity"/>
    <property type="evidence" value="ECO:0007669"/>
    <property type="project" value="UniProtKB-KW"/>
</dbReference>
<dbReference type="Gene3D" id="3.40.50.2000">
    <property type="entry name" value="Glycogen Phosphorylase B"/>
    <property type="match status" value="2"/>
</dbReference>